<dbReference type="EMBL" id="GEEE01021976">
    <property type="protein sequence ID" value="JAP41249.1"/>
    <property type="molecule type" value="Transcribed_RNA"/>
</dbReference>
<keyword evidence="2" id="KW-0472">Membrane</keyword>
<name>A0A0X3NMY6_SCHSO</name>
<dbReference type="AlphaFoldDB" id="A0A0X3NMY6"/>
<proteinExistence type="predicted"/>
<dbReference type="NCBIfam" id="TIGR02251">
    <property type="entry name" value="HIF-SF_euk"/>
    <property type="match status" value="1"/>
</dbReference>
<dbReference type="CDD" id="cd07521">
    <property type="entry name" value="HAD_FCP1-like"/>
    <property type="match status" value="1"/>
</dbReference>
<feature type="domain" description="FCP1 homology" evidence="3">
    <location>
        <begin position="223"/>
        <end position="383"/>
    </location>
</feature>
<feature type="region of interest" description="Disordered" evidence="1">
    <location>
        <begin position="90"/>
        <end position="128"/>
    </location>
</feature>
<keyword evidence="2" id="KW-1133">Transmembrane helix</keyword>
<feature type="compositionally biased region" description="Polar residues" evidence="1">
    <location>
        <begin position="48"/>
        <end position="57"/>
    </location>
</feature>
<reference evidence="4" key="1">
    <citation type="submission" date="2016-01" db="EMBL/GenBank/DDBJ databases">
        <title>Reference transcriptome for the parasite Schistocephalus solidus: insights into the molecular evolution of parasitism.</title>
        <authorList>
            <person name="Hebert F.O."/>
            <person name="Grambauer S."/>
            <person name="Barber I."/>
            <person name="Landry C.R."/>
            <person name="Aubin-Horth N."/>
        </authorList>
    </citation>
    <scope>NUCLEOTIDE SEQUENCE</scope>
</reference>
<gene>
    <name evidence="4" type="ORF">TR158729</name>
</gene>
<dbReference type="InterPro" id="IPR023214">
    <property type="entry name" value="HAD_sf"/>
</dbReference>
<feature type="compositionally biased region" description="Polar residues" evidence="1">
    <location>
        <begin position="90"/>
        <end position="107"/>
    </location>
</feature>
<dbReference type="SMART" id="SM00577">
    <property type="entry name" value="CPDc"/>
    <property type="match status" value="1"/>
</dbReference>
<dbReference type="SUPFAM" id="SSF56784">
    <property type="entry name" value="HAD-like"/>
    <property type="match status" value="1"/>
</dbReference>
<evidence type="ECO:0000256" key="1">
    <source>
        <dbReference type="SAM" id="MobiDB-lite"/>
    </source>
</evidence>
<evidence type="ECO:0000313" key="4">
    <source>
        <dbReference type="EMBL" id="JAP41249.1"/>
    </source>
</evidence>
<dbReference type="InterPro" id="IPR050365">
    <property type="entry name" value="TIM50"/>
</dbReference>
<dbReference type="InterPro" id="IPR004274">
    <property type="entry name" value="FCP1_dom"/>
</dbReference>
<dbReference type="Pfam" id="PF03031">
    <property type="entry name" value="NIF"/>
    <property type="match status" value="1"/>
</dbReference>
<feature type="transmembrane region" description="Helical" evidence="2">
    <location>
        <begin position="356"/>
        <end position="377"/>
    </location>
</feature>
<accession>A0A0X3NMY6</accession>
<organism evidence="4">
    <name type="scientific">Schistocephalus solidus</name>
    <name type="common">Tapeworm</name>
    <dbReference type="NCBI Taxonomy" id="70667"/>
    <lineage>
        <taxon>Eukaryota</taxon>
        <taxon>Metazoa</taxon>
        <taxon>Spiralia</taxon>
        <taxon>Lophotrochozoa</taxon>
        <taxon>Platyhelminthes</taxon>
        <taxon>Cestoda</taxon>
        <taxon>Eucestoda</taxon>
        <taxon>Diphyllobothriidea</taxon>
        <taxon>Diphyllobothriidae</taxon>
        <taxon>Schistocephalus</taxon>
    </lineage>
</organism>
<dbReference type="Gene3D" id="3.40.50.1000">
    <property type="entry name" value="HAD superfamily/HAD-like"/>
    <property type="match status" value="1"/>
</dbReference>
<dbReference type="PANTHER" id="PTHR12210">
    <property type="entry name" value="DULLARD PROTEIN PHOSPHATASE"/>
    <property type="match status" value="1"/>
</dbReference>
<protein>
    <recommendedName>
        <fullName evidence="3">FCP1 homology domain-containing protein</fullName>
    </recommendedName>
</protein>
<dbReference type="GO" id="GO:0016791">
    <property type="term" value="F:phosphatase activity"/>
    <property type="evidence" value="ECO:0007669"/>
    <property type="project" value="InterPro"/>
</dbReference>
<feature type="region of interest" description="Disordered" evidence="1">
    <location>
        <begin position="194"/>
        <end position="221"/>
    </location>
</feature>
<dbReference type="InterPro" id="IPR011948">
    <property type="entry name" value="Dullard_phosphatase"/>
</dbReference>
<dbReference type="PROSITE" id="PS50969">
    <property type="entry name" value="FCP1"/>
    <property type="match status" value="1"/>
</dbReference>
<keyword evidence="2" id="KW-0812">Transmembrane</keyword>
<evidence type="ECO:0000256" key="2">
    <source>
        <dbReference type="SAM" id="Phobius"/>
    </source>
</evidence>
<evidence type="ECO:0000259" key="3">
    <source>
        <dbReference type="PROSITE" id="PS50969"/>
    </source>
</evidence>
<feature type="region of interest" description="Disordered" evidence="1">
    <location>
        <begin position="12"/>
        <end position="62"/>
    </location>
</feature>
<sequence length="445" mass="49609">MTTTNIIGVSSAIPGAHDNGMFSELPHGLNKSSETSEFLPDNTKDGNESSVSPSSCKHNSKISEIGRRSEGCRRFERVELCGCWRKRNHYSPQSNRSQCTNESNSLPSKDGNSDRTSSETTSETVDNASTPAVLKASFEGTAKEKGAFFSWSPFSRLSFFKKKRSKKNKDKSSKHDDEDEPDTDYAVLSSAITGQPPLEDDTARLGEAPQSPTITLLGPPRESDRNKKCFIIDLDETLVHSSFKAVEKADFRVGVEIDGCIHQVYVLKRPFVDEFLQAMADIYECVLFTASLSKYADPVADFLDKWNVFRYRLFYEACVYHRGNYVKDLAQIGRPIDQIVILDNSPVSSMFHATHAVRVILLYHLTILIKVFVVILVTRYDTGHLILGQISRGRVRAFGHESTNSKLVIGEGGTLPIRSPNVHSNHCFVLSLYFCGRTGSHLPSH</sequence>
<dbReference type="InterPro" id="IPR036412">
    <property type="entry name" value="HAD-like_sf"/>
</dbReference>